<dbReference type="InterPro" id="IPR022024">
    <property type="entry name" value="DUF3602"/>
</dbReference>
<evidence type="ECO:0000313" key="3">
    <source>
        <dbReference type="Proteomes" id="UP000076871"/>
    </source>
</evidence>
<dbReference type="InterPro" id="IPR053203">
    <property type="entry name" value="Cisplatin_resist-associated"/>
</dbReference>
<organism evidence="2 3">
    <name type="scientific">Laetiporus sulphureus 93-53</name>
    <dbReference type="NCBI Taxonomy" id="1314785"/>
    <lineage>
        <taxon>Eukaryota</taxon>
        <taxon>Fungi</taxon>
        <taxon>Dikarya</taxon>
        <taxon>Basidiomycota</taxon>
        <taxon>Agaricomycotina</taxon>
        <taxon>Agaricomycetes</taxon>
        <taxon>Polyporales</taxon>
        <taxon>Laetiporus</taxon>
    </lineage>
</organism>
<dbReference type="EMBL" id="KV427704">
    <property type="protein sequence ID" value="KZS99956.1"/>
    <property type="molecule type" value="Genomic_DNA"/>
</dbReference>
<dbReference type="AlphaFoldDB" id="A0A165AZQ1"/>
<dbReference type="InParanoid" id="A0A165AZQ1"/>
<dbReference type="PANTHER" id="PTHR34693">
    <property type="entry name" value="PROTEIN PAR32"/>
    <property type="match status" value="1"/>
</dbReference>
<sequence>MADSDSLTDSARSVSRGRDFQSSGRGGIGNIRRTSQEPGSPGYPLSPKSSIGDGHEPVTIVRGREPVPSGSPDRARSTGRGGVGNIRSSSIARAVSRAPRDQNHPQTTTLVNERAQAEAEYERSVLKASEEAARAKKHSSGRGGAGNIARSKSKSKTRSQSRDGLHLRSRSRSKGLPVPLHSSGRGGAGNIQQGSPDDAEYIDELDNEESDRARLSHVEGIHSTGRGGSANITALQHGPPTPPEHSHLHSTSFSLLPNDDAESATAVHQHAESTGRGGSGNIFQSRSRSRSASKEREQAAHGLNKLWQRVSRSRGRAPRKSETSSGSLSPTTNGVDADLRAMRLSEDSREHEAEHAANGGAPADGPAPGTEE</sequence>
<dbReference type="Proteomes" id="UP000076871">
    <property type="component" value="Unassembled WGS sequence"/>
</dbReference>
<dbReference type="GeneID" id="63822320"/>
<dbReference type="OrthoDB" id="2537432at2759"/>
<accession>A0A165AZQ1</accession>
<feature type="region of interest" description="Disordered" evidence="1">
    <location>
        <begin position="1"/>
        <end position="372"/>
    </location>
</feature>
<feature type="compositionally biased region" description="Polar residues" evidence="1">
    <location>
        <begin position="323"/>
        <end position="334"/>
    </location>
</feature>
<dbReference type="Pfam" id="PF12223">
    <property type="entry name" value="DUF3602"/>
    <property type="match status" value="2"/>
</dbReference>
<feature type="compositionally biased region" description="Basic and acidic residues" evidence="1">
    <location>
        <begin position="337"/>
        <end position="355"/>
    </location>
</feature>
<feature type="compositionally biased region" description="Low complexity" evidence="1">
    <location>
        <begin position="87"/>
        <end position="97"/>
    </location>
</feature>
<feature type="compositionally biased region" description="Basic and acidic residues" evidence="1">
    <location>
        <begin position="210"/>
        <end position="220"/>
    </location>
</feature>
<dbReference type="STRING" id="1314785.A0A165AZQ1"/>
<dbReference type="PANTHER" id="PTHR34693:SF1">
    <property type="entry name" value="PROTEIN PAR32"/>
    <property type="match status" value="1"/>
</dbReference>
<evidence type="ECO:0000256" key="1">
    <source>
        <dbReference type="SAM" id="MobiDB-lite"/>
    </source>
</evidence>
<name>A0A165AZQ1_9APHY</name>
<evidence type="ECO:0000313" key="2">
    <source>
        <dbReference type="EMBL" id="KZS99956.1"/>
    </source>
</evidence>
<feature type="compositionally biased region" description="Acidic residues" evidence="1">
    <location>
        <begin position="197"/>
        <end position="209"/>
    </location>
</feature>
<feature type="compositionally biased region" description="Low complexity" evidence="1">
    <location>
        <begin position="356"/>
        <end position="372"/>
    </location>
</feature>
<feature type="compositionally biased region" description="Basic and acidic residues" evidence="1">
    <location>
        <begin position="115"/>
        <end position="134"/>
    </location>
</feature>
<gene>
    <name evidence="2" type="ORF">LAESUDRAFT_667286</name>
</gene>
<feature type="compositionally biased region" description="Polar residues" evidence="1">
    <location>
        <begin position="1"/>
        <end position="13"/>
    </location>
</feature>
<reference evidence="2 3" key="1">
    <citation type="journal article" date="2016" name="Mol. Biol. Evol.">
        <title>Comparative Genomics of Early-Diverging Mushroom-Forming Fungi Provides Insights into the Origins of Lignocellulose Decay Capabilities.</title>
        <authorList>
            <person name="Nagy L.G."/>
            <person name="Riley R."/>
            <person name="Tritt A."/>
            <person name="Adam C."/>
            <person name="Daum C."/>
            <person name="Floudas D."/>
            <person name="Sun H."/>
            <person name="Yadav J.S."/>
            <person name="Pangilinan J."/>
            <person name="Larsson K.H."/>
            <person name="Matsuura K."/>
            <person name="Barry K."/>
            <person name="Labutti K."/>
            <person name="Kuo R."/>
            <person name="Ohm R.A."/>
            <person name="Bhattacharya S.S."/>
            <person name="Shirouzu T."/>
            <person name="Yoshinaga Y."/>
            <person name="Martin F.M."/>
            <person name="Grigoriev I.V."/>
            <person name="Hibbett D.S."/>
        </authorList>
    </citation>
    <scope>NUCLEOTIDE SEQUENCE [LARGE SCALE GENOMIC DNA]</scope>
    <source>
        <strain evidence="2 3">93-53</strain>
    </source>
</reference>
<protein>
    <submittedName>
        <fullName evidence="2">Uncharacterized protein</fullName>
    </submittedName>
</protein>
<proteinExistence type="predicted"/>
<dbReference type="RefSeq" id="XP_040757697.1">
    <property type="nucleotide sequence ID" value="XM_040905290.1"/>
</dbReference>
<keyword evidence="3" id="KW-1185">Reference proteome</keyword>